<reference evidence="3" key="1">
    <citation type="submission" date="2023-06" db="EMBL/GenBank/DDBJ databases">
        <authorList>
            <person name="Kurt Z."/>
        </authorList>
    </citation>
    <scope>NUCLEOTIDE SEQUENCE</scope>
</reference>
<dbReference type="EMBL" id="CAXDID020000055">
    <property type="protein sequence ID" value="CAL6007032.1"/>
    <property type="molecule type" value="Genomic_DNA"/>
</dbReference>
<dbReference type="Gene3D" id="3.60.21.10">
    <property type="match status" value="1"/>
</dbReference>
<organism evidence="3">
    <name type="scientific">Hexamita inflata</name>
    <dbReference type="NCBI Taxonomy" id="28002"/>
    <lineage>
        <taxon>Eukaryota</taxon>
        <taxon>Metamonada</taxon>
        <taxon>Diplomonadida</taxon>
        <taxon>Hexamitidae</taxon>
        <taxon>Hexamitinae</taxon>
        <taxon>Hexamita</taxon>
    </lineage>
</organism>
<feature type="transmembrane region" description="Helical" evidence="1">
    <location>
        <begin position="78"/>
        <end position="103"/>
    </location>
</feature>
<dbReference type="EMBL" id="CATOUU010000825">
    <property type="protein sequence ID" value="CAI9951612.1"/>
    <property type="molecule type" value="Genomic_DNA"/>
</dbReference>
<name>A0AA86UHR2_9EUKA</name>
<dbReference type="Pfam" id="PF00149">
    <property type="entry name" value="Metallophos"/>
    <property type="match status" value="1"/>
</dbReference>
<evidence type="ECO:0000313" key="5">
    <source>
        <dbReference type="Proteomes" id="UP001642409"/>
    </source>
</evidence>
<evidence type="ECO:0000313" key="3">
    <source>
        <dbReference type="EMBL" id="CAI9951612.1"/>
    </source>
</evidence>
<feature type="domain" description="Calcineurin-like phosphoesterase" evidence="2">
    <location>
        <begin position="218"/>
        <end position="383"/>
    </location>
</feature>
<keyword evidence="1" id="KW-1133">Transmembrane helix</keyword>
<feature type="transmembrane region" description="Helical" evidence="1">
    <location>
        <begin position="115"/>
        <end position="136"/>
    </location>
</feature>
<protein>
    <submittedName>
        <fullName evidence="3">Alkaline phosphatase</fullName>
    </submittedName>
    <submittedName>
        <fullName evidence="4">Alkaline_phosphatase</fullName>
    </submittedName>
</protein>
<keyword evidence="1" id="KW-0472">Membrane</keyword>
<keyword evidence="5" id="KW-1185">Reference proteome</keyword>
<dbReference type="SUPFAM" id="SSF56300">
    <property type="entry name" value="Metallo-dependent phosphatases"/>
    <property type="match status" value="1"/>
</dbReference>
<evidence type="ECO:0000259" key="2">
    <source>
        <dbReference type="Pfam" id="PF00149"/>
    </source>
</evidence>
<feature type="transmembrane region" description="Helical" evidence="1">
    <location>
        <begin position="50"/>
        <end position="72"/>
    </location>
</feature>
<reference evidence="4 5" key="2">
    <citation type="submission" date="2024-07" db="EMBL/GenBank/DDBJ databases">
        <authorList>
            <person name="Akdeniz Z."/>
        </authorList>
    </citation>
    <scope>NUCLEOTIDE SEQUENCE [LARGE SCALE GENOMIC DNA]</scope>
</reference>
<dbReference type="GO" id="GO:0016787">
    <property type="term" value="F:hydrolase activity"/>
    <property type="evidence" value="ECO:0007669"/>
    <property type="project" value="InterPro"/>
</dbReference>
<evidence type="ECO:0000313" key="4">
    <source>
        <dbReference type="EMBL" id="CAL6007032.1"/>
    </source>
</evidence>
<dbReference type="Proteomes" id="UP001642409">
    <property type="component" value="Unassembled WGS sequence"/>
</dbReference>
<comment type="caution">
    <text evidence="3">The sequence shown here is derived from an EMBL/GenBank/DDBJ whole genome shotgun (WGS) entry which is preliminary data.</text>
</comment>
<dbReference type="InterPro" id="IPR029052">
    <property type="entry name" value="Metallo-depent_PP-like"/>
</dbReference>
<accession>A0AA86UHR2</accession>
<sequence length="482" mass="55186">MSQYSNSTESKEQLLTNQNNQQDLYINDTTNVSNDQNINNSNNKSQNVKLALISLVVFNLLSLVAVSIYSYIMYQKILSYLIEAIISTIVVILLIFGTIFYFIVQKYMSKLNKQIYFAQVIVSTLFSVGLIVDLIICSVNFQKVQFSYGPLSFIYGNQTRIHWHTTELSKTNMKAGKIFQSSELSNYHEVFVGDDKFKYQFKGMDAKFSYELPAQVDKFIVMTDIHTNNKYTSTMSTDFDFMVLCGDQSYGGSVADFNMAFKGFPTKPLIMAMGNHDEPGDFLIVNGRPKNFYQQVRNIGFYFIHVQRGTPIVDDQVDLGIEFLNQNVNLSAGTEHVFIIVHYPVYSAGYFGAHPYFTQKLEKFIDSNEKMNIRAVFYGHDHSFGAFKRKSQYFIDAGVGGGKIDDLRNTSYAFDRAWTNESLHGPLAVPATCTQACYGYEYHLDSWMKYTRTEVNFEQGKIVYNVRDLDTNQLLKSYEQPL</sequence>
<dbReference type="AlphaFoldDB" id="A0AA86UHR2"/>
<keyword evidence="1" id="KW-0812">Transmembrane</keyword>
<proteinExistence type="predicted"/>
<evidence type="ECO:0000256" key="1">
    <source>
        <dbReference type="SAM" id="Phobius"/>
    </source>
</evidence>
<dbReference type="InterPro" id="IPR004843">
    <property type="entry name" value="Calcineurin-like_PHP"/>
</dbReference>
<gene>
    <name evidence="4" type="ORF">HINF_LOCUS20439</name>
    <name evidence="3" type="ORF">HINF_LOCUS39257</name>
</gene>